<dbReference type="Proteomes" id="UP000636888">
    <property type="component" value="Unassembled WGS sequence"/>
</dbReference>
<sequence length="416" mass="44462">MPDRRPRKWRPLVFALAAVAMSAVVLVLAHNCYSTFTASNEIPPEATPQFALMAEAWNTIRSVYVDRKALNPETMAHGAISGMVDALGDSGHSTFLTKEMIEEEKEFTTGQYKGVGLELRMEKGHAVIVAPLDGSPAQRAGIRSGGVITKVDGKSLIGLNVVQIVKMILGPEGTRVRLTVFDPKSNSTQEFTLTRAAIRINNVRWHQLPGTSLAHLRIAAVSNGVTKALGEALEQIRQQQMTGIVLDLRDDPGGVLDEAIGCTSLFVTQGDALLVKDAAGQVRRVPVRRAPHATRLPVVVLVNEGTGSAAEIMAGAIQDAGRGKLVGEKTFGTGTVLQPFELSDGSALLLAVEEWLTPKGHSIWHKGIAPDVEVVLPETVPPLLPDEEGDLTAAQLKASKDTQLVTGIRLLAGGNR</sequence>
<dbReference type="PROSITE" id="PS50106">
    <property type="entry name" value="PDZ"/>
    <property type="match status" value="1"/>
</dbReference>
<dbReference type="InterPro" id="IPR036034">
    <property type="entry name" value="PDZ_sf"/>
</dbReference>
<dbReference type="CDD" id="cd07560">
    <property type="entry name" value="Peptidase_S41_CPP"/>
    <property type="match status" value="1"/>
</dbReference>
<dbReference type="InterPro" id="IPR004447">
    <property type="entry name" value="Peptidase_S41A"/>
</dbReference>
<comment type="similarity">
    <text evidence="1 5">Belongs to the peptidase S41A family.</text>
</comment>
<keyword evidence="2 5" id="KW-0645">Protease</keyword>
<protein>
    <submittedName>
        <fullName evidence="7">S41 family peptidase</fullName>
    </submittedName>
</protein>
<keyword evidence="4 5" id="KW-0720">Serine protease</keyword>
<evidence type="ECO:0000256" key="3">
    <source>
        <dbReference type="ARBA" id="ARBA00022801"/>
    </source>
</evidence>
<dbReference type="PANTHER" id="PTHR32060">
    <property type="entry name" value="TAIL-SPECIFIC PROTEASE"/>
    <property type="match status" value="1"/>
</dbReference>
<dbReference type="SUPFAM" id="SSF50156">
    <property type="entry name" value="PDZ domain-like"/>
    <property type="match status" value="1"/>
</dbReference>
<dbReference type="GO" id="GO:0008236">
    <property type="term" value="F:serine-type peptidase activity"/>
    <property type="evidence" value="ECO:0007669"/>
    <property type="project" value="UniProtKB-KW"/>
</dbReference>
<feature type="domain" description="PDZ" evidence="6">
    <location>
        <begin position="100"/>
        <end position="168"/>
    </location>
</feature>
<evidence type="ECO:0000313" key="8">
    <source>
        <dbReference type="Proteomes" id="UP000636888"/>
    </source>
</evidence>
<dbReference type="InterPro" id="IPR001478">
    <property type="entry name" value="PDZ"/>
</dbReference>
<dbReference type="NCBIfam" id="TIGR00225">
    <property type="entry name" value="prc"/>
    <property type="match status" value="1"/>
</dbReference>
<proteinExistence type="inferred from homology"/>
<name>A0A8J7IPL2_9BACT</name>
<evidence type="ECO:0000256" key="2">
    <source>
        <dbReference type="ARBA" id="ARBA00022670"/>
    </source>
</evidence>
<dbReference type="CDD" id="cd06782">
    <property type="entry name" value="cpPDZ_CPP-like"/>
    <property type="match status" value="1"/>
</dbReference>
<dbReference type="GO" id="GO:0030288">
    <property type="term" value="C:outer membrane-bounded periplasmic space"/>
    <property type="evidence" value="ECO:0007669"/>
    <property type="project" value="TreeGrafter"/>
</dbReference>
<dbReference type="SMART" id="SM00228">
    <property type="entry name" value="PDZ"/>
    <property type="match status" value="1"/>
</dbReference>
<accession>A0A8J7IPL2</accession>
<dbReference type="Gene3D" id="2.30.42.10">
    <property type="match status" value="1"/>
</dbReference>
<dbReference type="Gene3D" id="3.30.750.44">
    <property type="match status" value="1"/>
</dbReference>
<dbReference type="GO" id="GO:0006508">
    <property type="term" value="P:proteolysis"/>
    <property type="evidence" value="ECO:0007669"/>
    <property type="project" value="UniProtKB-KW"/>
</dbReference>
<dbReference type="Gene3D" id="3.90.226.10">
    <property type="entry name" value="2-enoyl-CoA Hydratase, Chain A, domain 1"/>
    <property type="match status" value="1"/>
</dbReference>
<dbReference type="InterPro" id="IPR029045">
    <property type="entry name" value="ClpP/crotonase-like_dom_sf"/>
</dbReference>
<evidence type="ECO:0000256" key="4">
    <source>
        <dbReference type="ARBA" id="ARBA00022825"/>
    </source>
</evidence>
<dbReference type="GO" id="GO:0004175">
    <property type="term" value="F:endopeptidase activity"/>
    <property type="evidence" value="ECO:0007669"/>
    <property type="project" value="TreeGrafter"/>
</dbReference>
<evidence type="ECO:0000256" key="5">
    <source>
        <dbReference type="RuleBase" id="RU004404"/>
    </source>
</evidence>
<evidence type="ECO:0000259" key="6">
    <source>
        <dbReference type="PROSITE" id="PS50106"/>
    </source>
</evidence>
<dbReference type="InterPro" id="IPR041489">
    <property type="entry name" value="PDZ_6"/>
</dbReference>
<dbReference type="AlphaFoldDB" id="A0A8J7IPL2"/>
<comment type="caution">
    <text evidence="7">The sequence shown here is derived from an EMBL/GenBank/DDBJ whole genome shotgun (WGS) entry which is preliminary data.</text>
</comment>
<dbReference type="GO" id="GO:0007165">
    <property type="term" value="P:signal transduction"/>
    <property type="evidence" value="ECO:0007669"/>
    <property type="project" value="TreeGrafter"/>
</dbReference>
<dbReference type="FunFam" id="2.30.42.10:FF:000063">
    <property type="entry name" value="Peptidase, S41 family"/>
    <property type="match status" value="1"/>
</dbReference>
<keyword evidence="3 5" id="KW-0378">Hydrolase</keyword>
<dbReference type="PANTHER" id="PTHR32060:SF30">
    <property type="entry name" value="CARBOXY-TERMINAL PROCESSING PROTEASE CTPA"/>
    <property type="match status" value="1"/>
</dbReference>
<evidence type="ECO:0000313" key="7">
    <source>
        <dbReference type="EMBL" id="MBJ6725538.1"/>
    </source>
</evidence>
<dbReference type="EMBL" id="JAEMHM010000009">
    <property type="protein sequence ID" value="MBJ6725538.1"/>
    <property type="molecule type" value="Genomic_DNA"/>
</dbReference>
<dbReference type="Pfam" id="PF03572">
    <property type="entry name" value="Peptidase_S41"/>
    <property type="match status" value="1"/>
</dbReference>
<keyword evidence="8" id="KW-1185">Reference proteome</keyword>
<gene>
    <name evidence="7" type="ORF">JFN93_12530</name>
</gene>
<dbReference type="InterPro" id="IPR005151">
    <property type="entry name" value="Tail-specific_protease"/>
</dbReference>
<dbReference type="RefSeq" id="WP_199384428.1">
    <property type="nucleotide sequence ID" value="NZ_JAEMHM010000009.1"/>
</dbReference>
<dbReference type="Pfam" id="PF17820">
    <property type="entry name" value="PDZ_6"/>
    <property type="match status" value="1"/>
</dbReference>
<dbReference type="SUPFAM" id="SSF52096">
    <property type="entry name" value="ClpP/crotonase"/>
    <property type="match status" value="1"/>
</dbReference>
<evidence type="ECO:0000256" key="1">
    <source>
        <dbReference type="ARBA" id="ARBA00009179"/>
    </source>
</evidence>
<dbReference type="SMART" id="SM00245">
    <property type="entry name" value="TSPc"/>
    <property type="match status" value="1"/>
</dbReference>
<reference evidence="7" key="1">
    <citation type="submission" date="2020-12" db="EMBL/GenBank/DDBJ databases">
        <title>Geomonas sp. Red875, isolated from river sediment.</title>
        <authorList>
            <person name="Xu Z."/>
            <person name="Zhang Z."/>
            <person name="Masuda Y."/>
            <person name="Itoh H."/>
            <person name="Senoo K."/>
        </authorList>
    </citation>
    <scope>NUCLEOTIDE SEQUENCE</scope>
    <source>
        <strain evidence="7">Red875</strain>
    </source>
</reference>
<organism evidence="7 8">
    <name type="scientific">Geomesophilobacter sediminis</name>
    <dbReference type="NCBI Taxonomy" id="2798584"/>
    <lineage>
        <taxon>Bacteria</taxon>
        <taxon>Pseudomonadati</taxon>
        <taxon>Thermodesulfobacteriota</taxon>
        <taxon>Desulfuromonadia</taxon>
        <taxon>Geobacterales</taxon>
        <taxon>Geobacteraceae</taxon>
        <taxon>Geomesophilobacter</taxon>
    </lineage>
</organism>